<name>A0A2K9LH02_9GAMM</name>
<reference evidence="9" key="1">
    <citation type="submission" date="2017-08" db="EMBL/GenBank/DDBJ databases">
        <title>Direct submision.</title>
        <authorList>
            <person name="Kim S.-J."/>
            <person name="Rhee S.-K."/>
        </authorList>
    </citation>
    <scope>NUCLEOTIDE SEQUENCE [LARGE SCALE GENOMIC DNA]</scope>
    <source>
        <strain evidence="9">GI5</strain>
    </source>
</reference>
<evidence type="ECO:0000256" key="1">
    <source>
        <dbReference type="ARBA" id="ARBA00004651"/>
    </source>
</evidence>
<feature type="transmembrane region" description="Helical" evidence="6">
    <location>
        <begin position="407"/>
        <end position="429"/>
    </location>
</feature>
<feature type="transmembrane region" description="Helical" evidence="6">
    <location>
        <begin position="254"/>
        <end position="274"/>
    </location>
</feature>
<dbReference type="RefSeq" id="WP_101892837.1">
    <property type="nucleotide sequence ID" value="NZ_CP022684.1"/>
</dbReference>
<feature type="transmembrane region" description="Helical" evidence="6">
    <location>
        <begin position="321"/>
        <end position="345"/>
    </location>
</feature>
<evidence type="ECO:0000256" key="5">
    <source>
        <dbReference type="ARBA" id="ARBA00023136"/>
    </source>
</evidence>
<feature type="transmembrane region" description="Helical" evidence="6">
    <location>
        <begin position="708"/>
        <end position="729"/>
    </location>
</feature>
<dbReference type="SUPFAM" id="SSF82866">
    <property type="entry name" value="Multidrug efflux transporter AcrB transmembrane domain"/>
    <property type="match status" value="2"/>
</dbReference>
<feature type="transmembrane region" description="Helical" evidence="6">
    <location>
        <begin position="667"/>
        <end position="688"/>
    </location>
</feature>
<protein>
    <submittedName>
        <fullName evidence="8">RND transporter</fullName>
    </submittedName>
</protein>
<evidence type="ECO:0000256" key="6">
    <source>
        <dbReference type="SAM" id="Phobius"/>
    </source>
</evidence>
<keyword evidence="2" id="KW-1003">Cell membrane</keyword>
<comment type="subcellular location">
    <subcellularLocation>
        <location evidence="1">Cell membrane</location>
        <topology evidence="1">Multi-pass membrane protein</topology>
    </subcellularLocation>
</comment>
<keyword evidence="9" id="KW-1185">Reference proteome</keyword>
<feature type="domain" description="SSD" evidence="7">
    <location>
        <begin position="256"/>
        <end position="378"/>
    </location>
</feature>
<feature type="transmembrane region" description="Helical" evidence="6">
    <location>
        <begin position="280"/>
        <end position="300"/>
    </location>
</feature>
<dbReference type="GO" id="GO:0005886">
    <property type="term" value="C:plasma membrane"/>
    <property type="evidence" value="ECO:0007669"/>
    <property type="project" value="UniProtKB-SubCell"/>
</dbReference>
<dbReference type="Proteomes" id="UP000235116">
    <property type="component" value="Chromosome"/>
</dbReference>
<dbReference type="AlphaFoldDB" id="A0A2K9LH02"/>
<dbReference type="InterPro" id="IPR004869">
    <property type="entry name" value="MMPL_dom"/>
</dbReference>
<accession>A0A2K9LH02</accession>
<dbReference type="PROSITE" id="PS50156">
    <property type="entry name" value="SSD"/>
    <property type="match status" value="1"/>
</dbReference>
<dbReference type="OrthoDB" id="5963930at2"/>
<feature type="transmembrane region" description="Helical" evidence="6">
    <location>
        <begin position="638"/>
        <end position="661"/>
    </location>
</feature>
<evidence type="ECO:0000256" key="3">
    <source>
        <dbReference type="ARBA" id="ARBA00022692"/>
    </source>
</evidence>
<dbReference type="InterPro" id="IPR000731">
    <property type="entry name" value="SSD"/>
</dbReference>
<dbReference type="PANTHER" id="PTHR33406:SF10">
    <property type="entry name" value="SSD DOMAIN-CONTAINING PROTEIN"/>
    <property type="match status" value="1"/>
</dbReference>
<evidence type="ECO:0000259" key="7">
    <source>
        <dbReference type="PROSITE" id="PS50156"/>
    </source>
</evidence>
<dbReference type="PANTHER" id="PTHR33406">
    <property type="entry name" value="MEMBRANE PROTEIN MJ1562-RELATED"/>
    <property type="match status" value="1"/>
</dbReference>
<gene>
    <name evidence="8" type="ORF">Kalk_03245</name>
</gene>
<feature type="transmembrane region" description="Helical" evidence="6">
    <location>
        <begin position="614"/>
        <end position="631"/>
    </location>
</feature>
<evidence type="ECO:0000313" key="8">
    <source>
        <dbReference type="EMBL" id="AUM11497.1"/>
    </source>
</evidence>
<dbReference type="KEGG" id="kak:Kalk_03245"/>
<proteinExistence type="predicted"/>
<dbReference type="Pfam" id="PF03176">
    <property type="entry name" value="MMPL"/>
    <property type="match status" value="2"/>
</dbReference>
<dbReference type="Gene3D" id="1.20.1640.10">
    <property type="entry name" value="Multidrug efflux transporter AcrB transmembrane domain"/>
    <property type="match status" value="2"/>
</dbReference>
<feature type="transmembrane region" description="Helical" evidence="6">
    <location>
        <begin position="741"/>
        <end position="765"/>
    </location>
</feature>
<evidence type="ECO:0000256" key="4">
    <source>
        <dbReference type="ARBA" id="ARBA00022989"/>
    </source>
</evidence>
<keyword evidence="4 6" id="KW-1133">Transmembrane helix</keyword>
<evidence type="ECO:0000313" key="9">
    <source>
        <dbReference type="Proteomes" id="UP000235116"/>
    </source>
</evidence>
<dbReference type="InterPro" id="IPR050545">
    <property type="entry name" value="Mycobact_MmpL"/>
</dbReference>
<keyword evidence="5 6" id="KW-0472">Membrane</keyword>
<feature type="transmembrane region" description="Helical" evidence="6">
    <location>
        <begin position="223"/>
        <end position="242"/>
    </location>
</feature>
<feature type="transmembrane region" description="Helical" evidence="6">
    <location>
        <begin position="357"/>
        <end position="386"/>
    </location>
</feature>
<dbReference type="EMBL" id="CP022684">
    <property type="protein sequence ID" value="AUM11497.1"/>
    <property type="molecule type" value="Genomic_DNA"/>
</dbReference>
<sequence>MSTKNSSFLEESIFKIRPILLIAFAVLTAFFAYEASRVKLSTEFEKMVPLKHEFIQNLLKHKDELSLGNDIRIVVEAKNGDIFTDEFLQALRQITDEIFYFDGVDKAKIQSLWTPNVRWMEVTEDGFRGGEIIPPTYDGSAELLEQVQNNVLRSGQVGRLVADDFRSAIIYVPLLDQSGANKKLDYKKFSMALEQDIRNKFQSEHVNIRIVGFAKKIGDLIEGATGVALFFVIAIGITFVLLLLDSKCIRSTSIVIFCSVVAVIWQVGILTLLGKGIDPYSMLVPFLIFAIGVSHGVQLINEFAVESHRVNFKLEAARLTFRALYIPALLALVSDAIGFMTLWTIEIHVIQDLAVSAALGVFALILTNLLMIPVLLSYAGASPAAINAMNKKLHAKHVIWSKVAKFATPKVATVSVIIAAVGAGAGLYISKDLRIGDLDAGAPELWPDSRYNLDDKYVNDHYSVSADVLVVMVETPADSCTKSAAMEKMDRFMWHMENVEGVQSALSVVTVSKRVITGFNEGNWKWAALTRVQDIINNSVQTVPGGLVNTNCSLAPVIIFLDDHKAETLDRSVAAVQEFAAAENDPDVATFVLASGNAGVEAATNETIEHAQNMMKILVYGVVSILCLIAFRSIRAVICIIVPLALTSILCQALMTILGIGVKVATLPVIALGVGIGVDYGIYIYSRLKGFMEEGLELEQAYFETLKVTGKAVCFTGLTLAIGVGTWIFSDIKFQANMGVLLTFMFLWNMVGAIWLLPALANFLIRGRIPKKG</sequence>
<evidence type="ECO:0000256" key="2">
    <source>
        <dbReference type="ARBA" id="ARBA00022475"/>
    </source>
</evidence>
<keyword evidence="3 6" id="KW-0812">Transmembrane</keyword>
<organism evidence="8 9">
    <name type="scientific">Ketobacter alkanivorans</name>
    <dbReference type="NCBI Taxonomy" id="1917421"/>
    <lineage>
        <taxon>Bacteria</taxon>
        <taxon>Pseudomonadati</taxon>
        <taxon>Pseudomonadota</taxon>
        <taxon>Gammaproteobacteria</taxon>
        <taxon>Pseudomonadales</taxon>
        <taxon>Ketobacteraceae</taxon>
        <taxon>Ketobacter</taxon>
    </lineage>
</organism>